<feature type="region of interest" description="Disordered" evidence="3">
    <location>
        <begin position="308"/>
        <end position="429"/>
    </location>
</feature>
<keyword evidence="2 4" id="KW-0812">Transmembrane</keyword>
<evidence type="ECO:0000256" key="3">
    <source>
        <dbReference type="SAM" id="MobiDB-lite"/>
    </source>
</evidence>
<dbReference type="PANTHER" id="PTHR12064">
    <property type="entry name" value="METAL TRANSPORTER CNNM"/>
    <property type="match status" value="1"/>
</dbReference>
<dbReference type="AlphaFoldDB" id="A0AAW1R667"/>
<evidence type="ECO:0000313" key="6">
    <source>
        <dbReference type="EMBL" id="KAK9829089.1"/>
    </source>
</evidence>
<dbReference type="Proteomes" id="UP001489004">
    <property type="component" value="Unassembled WGS sequence"/>
</dbReference>
<feature type="compositionally biased region" description="Low complexity" evidence="3">
    <location>
        <begin position="402"/>
        <end position="413"/>
    </location>
</feature>
<dbReference type="GO" id="GO:0010960">
    <property type="term" value="P:magnesium ion homeostasis"/>
    <property type="evidence" value="ECO:0007669"/>
    <property type="project" value="InterPro"/>
</dbReference>
<organism evidence="6 7">
    <name type="scientific">[Myrmecia] bisecta</name>
    <dbReference type="NCBI Taxonomy" id="41462"/>
    <lineage>
        <taxon>Eukaryota</taxon>
        <taxon>Viridiplantae</taxon>
        <taxon>Chlorophyta</taxon>
        <taxon>core chlorophytes</taxon>
        <taxon>Trebouxiophyceae</taxon>
        <taxon>Trebouxiales</taxon>
        <taxon>Trebouxiaceae</taxon>
        <taxon>Myrmecia</taxon>
    </lineage>
</organism>
<dbReference type="Gene3D" id="3.10.580.10">
    <property type="entry name" value="CBS-domain"/>
    <property type="match status" value="1"/>
</dbReference>
<dbReference type="GO" id="GO:0016020">
    <property type="term" value="C:membrane"/>
    <property type="evidence" value="ECO:0007669"/>
    <property type="project" value="UniProtKB-UniRule"/>
</dbReference>
<evidence type="ECO:0000259" key="5">
    <source>
        <dbReference type="PROSITE" id="PS51846"/>
    </source>
</evidence>
<evidence type="ECO:0000313" key="7">
    <source>
        <dbReference type="Proteomes" id="UP001489004"/>
    </source>
</evidence>
<reference evidence="6 7" key="1">
    <citation type="journal article" date="2024" name="Nat. Commun.">
        <title>Phylogenomics reveals the evolutionary origins of lichenization in chlorophyte algae.</title>
        <authorList>
            <person name="Puginier C."/>
            <person name="Libourel C."/>
            <person name="Otte J."/>
            <person name="Skaloud P."/>
            <person name="Haon M."/>
            <person name="Grisel S."/>
            <person name="Petersen M."/>
            <person name="Berrin J.G."/>
            <person name="Delaux P.M."/>
            <person name="Dal Grande F."/>
            <person name="Keller J."/>
        </authorList>
    </citation>
    <scope>NUCLEOTIDE SEQUENCE [LARGE SCALE GENOMIC DNA]</scope>
    <source>
        <strain evidence="6 7">SAG 2043</strain>
    </source>
</reference>
<proteinExistence type="predicted"/>
<feature type="transmembrane region" description="Helical" evidence="4">
    <location>
        <begin position="14"/>
        <end position="40"/>
    </location>
</feature>
<sequence length="429" mass="45689">MAHDPATLSSGSKLLYALLSIALVLIGGVMSGLTLGLMSLDALDLEVLSRTGTPKEQKYAKRVLPVIRKPHLVLVTLLLCNACALEALPLCLDQLVEPAIAIALSVSAVLLVGEIIPQALCKAYGLKIGAYSAWLVRLLTIVCGVIAWPISKILDYVLGGHETALYRRAQLKEFVNLHGHHEGLGGQLNPDEVSIIAGALDLTDKTAAARMTPLHRVYMLSSDTILNSDTVKEIVANGHSRVPVHEPGDRHAILGLLLVKELLVVDETAGIHVRDLKLRTLPRLRTDTAMYAMLKVFRAGKSHMALLVAPPTGSSRHGPGKGQPGGSPLAKLKQGEAPQAVGQPPPAHDAQPPEHLHHPADPVIRPQHSSPTVAGSAAADTCTPAIAEDDVAIQIESPPPLKHSMSMSHSNKSNPEEQVYRAAMPCVKD</sequence>
<dbReference type="InterPro" id="IPR045095">
    <property type="entry name" value="ACDP"/>
</dbReference>
<dbReference type="EMBL" id="JALJOR010000001">
    <property type="protein sequence ID" value="KAK9829089.1"/>
    <property type="molecule type" value="Genomic_DNA"/>
</dbReference>
<dbReference type="InterPro" id="IPR046342">
    <property type="entry name" value="CBS_dom_sf"/>
</dbReference>
<feature type="transmembrane region" description="Helical" evidence="4">
    <location>
        <begin position="71"/>
        <end position="92"/>
    </location>
</feature>
<evidence type="ECO:0000256" key="4">
    <source>
        <dbReference type="SAM" id="Phobius"/>
    </source>
</evidence>
<dbReference type="GO" id="GO:0005737">
    <property type="term" value="C:cytoplasm"/>
    <property type="evidence" value="ECO:0007669"/>
    <property type="project" value="TreeGrafter"/>
</dbReference>
<keyword evidence="2 4" id="KW-1133">Transmembrane helix</keyword>
<feature type="domain" description="CNNM transmembrane" evidence="5">
    <location>
        <begin position="9"/>
        <end position="192"/>
    </location>
</feature>
<accession>A0AAW1R667</accession>
<dbReference type="Pfam" id="PF01595">
    <property type="entry name" value="CNNM"/>
    <property type="match status" value="1"/>
</dbReference>
<feature type="transmembrane region" description="Helical" evidence="4">
    <location>
        <begin position="128"/>
        <end position="148"/>
    </location>
</feature>
<keyword evidence="2 4" id="KW-0472">Membrane</keyword>
<dbReference type="PANTHER" id="PTHR12064:SF97">
    <property type="entry name" value="METAL TRANSPORTER CNNM-5"/>
    <property type="match status" value="1"/>
</dbReference>
<dbReference type="InterPro" id="IPR002550">
    <property type="entry name" value="CNNM"/>
</dbReference>
<protein>
    <recommendedName>
        <fullName evidence="5">CNNM transmembrane domain-containing protein</fullName>
    </recommendedName>
</protein>
<keyword evidence="7" id="KW-1185">Reference proteome</keyword>
<feature type="transmembrane region" description="Helical" evidence="4">
    <location>
        <begin position="98"/>
        <end position="116"/>
    </location>
</feature>
<comment type="caution">
    <text evidence="6">The sequence shown here is derived from an EMBL/GenBank/DDBJ whole genome shotgun (WGS) entry which is preliminary data.</text>
</comment>
<gene>
    <name evidence="6" type="ORF">WJX72_003831</name>
</gene>
<dbReference type="GO" id="GO:0030026">
    <property type="term" value="P:intracellular manganese ion homeostasis"/>
    <property type="evidence" value="ECO:0007669"/>
    <property type="project" value="TreeGrafter"/>
</dbReference>
<name>A0AAW1R667_9CHLO</name>
<dbReference type="SUPFAM" id="SSF54631">
    <property type="entry name" value="CBS-domain pair"/>
    <property type="match status" value="1"/>
</dbReference>
<keyword evidence="1" id="KW-0677">Repeat</keyword>
<feature type="compositionally biased region" description="Basic and acidic residues" evidence="3">
    <location>
        <begin position="351"/>
        <end position="360"/>
    </location>
</feature>
<evidence type="ECO:0000256" key="2">
    <source>
        <dbReference type="PROSITE-ProRule" id="PRU01193"/>
    </source>
</evidence>
<evidence type="ECO:0000256" key="1">
    <source>
        <dbReference type="ARBA" id="ARBA00022737"/>
    </source>
</evidence>
<dbReference type="PROSITE" id="PS51846">
    <property type="entry name" value="CNNM"/>
    <property type="match status" value="1"/>
</dbReference>